<accession>X1VXJ7</accession>
<dbReference type="Gene3D" id="1.20.120.1630">
    <property type="match status" value="1"/>
</dbReference>
<dbReference type="AlphaFoldDB" id="X1VXJ7"/>
<organism evidence="1">
    <name type="scientific">marine sediment metagenome</name>
    <dbReference type="NCBI Taxonomy" id="412755"/>
    <lineage>
        <taxon>unclassified sequences</taxon>
        <taxon>metagenomes</taxon>
        <taxon>ecological metagenomes</taxon>
    </lineage>
</organism>
<reference evidence="1" key="1">
    <citation type="journal article" date="2014" name="Front. Microbiol.">
        <title>High frequency of phylogenetically diverse reductive dehalogenase-homologous genes in deep subseafloor sedimentary metagenomes.</title>
        <authorList>
            <person name="Kawai M."/>
            <person name="Futagami T."/>
            <person name="Toyoda A."/>
            <person name="Takaki Y."/>
            <person name="Nishi S."/>
            <person name="Hori S."/>
            <person name="Arai W."/>
            <person name="Tsubouchi T."/>
            <person name="Morono Y."/>
            <person name="Uchiyama I."/>
            <person name="Ito T."/>
            <person name="Fujiyama A."/>
            <person name="Inagaki F."/>
            <person name="Takami H."/>
        </authorList>
    </citation>
    <scope>NUCLEOTIDE SEQUENCE</scope>
    <source>
        <strain evidence="1">Expedition CK06-06</strain>
    </source>
</reference>
<sequence length="30" mass="3761">LLGEEKRLTEQYGDSYLEYKKKVPRYFLFF</sequence>
<name>X1VXJ7_9ZZZZ</name>
<evidence type="ECO:0008006" key="2">
    <source>
        <dbReference type="Google" id="ProtNLM"/>
    </source>
</evidence>
<proteinExistence type="predicted"/>
<dbReference type="EMBL" id="BARW01037270">
    <property type="protein sequence ID" value="GAJ23776.1"/>
    <property type="molecule type" value="Genomic_DNA"/>
</dbReference>
<protein>
    <recommendedName>
        <fullName evidence="2">Isoprenylcysteine carboxylmethyltransferase family protein</fullName>
    </recommendedName>
</protein>
<feature type="non-terminal residue" evidence="1">
    <location>
        <position position="1"/>
    </location>
</feature>
<gene>
    <name evidence="1" type="ORF">S12H4_57592</name>
</gene>
<evidence type="ECO:0000313" key="1">
    <source>
        <dbReference type="EMBL" id="GAJ23776.1"/>
    </source>
</evidence>
<comment type="caution">
    <text evidence="1">The sequence shown here is derived from an EMBL/GenBank/DDBJ whole genome shotgun (WGS) entry which is preliminary data.</text>
</comment>